<accession>A0ABR4CTH2</accession>
<gene>
    <name evidence="1" type="ORF">VTL71DRAFT_10574</name>
</gene>
<protein>
    <submittedName>
        <fullName evidence="1">Uncharacterized protein</fullName>
    </submittedName>
</protein>
<keyword evidence="2" id="KW-1185">Reference proteome</keyword>
<name>A0ABR4CTH2_9HELO</name>
<reference evidence="1 2" key="1">
    <citation type="journal article" date="2024" name="Commun. Biol.">
        <title>Comparative genomic analysis of thermophilic fungi reveals convergent evolutionary adaptations and gene losses.</title>
        <authorList>
            <person name="Steindorff A.S."/>
            <person name="Aguilar-Pontes M.V."/>
            <person name="Robinson A.J."/>
            <person name="Andreopoulos B."/>
            <person name="LaButti K."/>
            <person name="Kuo A."/>
            <person name="Mondo S."/>
            <person name="Riley R."/>
            <person name="Otillar R."/>
            <person name="Haridas S."/>
            <person name="Lipzen A."/>
            <person name="Grimwood J."/>
            <person name="Schmutz J."/>
            <person name="Clum A."/>
            <person name="Reid I.D."/>
            <person name="Moisan M.C."/>
            <person name="Butler G."/>
            <person name="Nguyen T.T.M."/>
            <person name="Dewar K."/>
            <person name="Conant G."/>
            <person name="Drula E."/>
            <person name="Henrissat B."/>
            <person name="Hansel C."/>
            <person name="Singer S."/>
            <person name="Hutchinson M.I."/>
            <person name="de Vries R.P."/>
            <person name="Natvig D.O."/>
            <person name="Powell A.J."/>
            <person name="Tsang A."/>
            <person name="Grigoriev I.V."/>
        </authorList>
    </citation>
    <scope>NUCLEOTIDE SEQUENCE [LARGE SCALE GENOMIC DNA]</scope>
    <source>
        <strain evidence="1 2">CBS 494.80</strain>
    </source>
</reference>
<comment type="caution">
    <text evidence="1">The sequence shown here is derived from an EMBL/GenBank/DDBJ whole genome shotgun (WGS) entry which is preliminary data.</text>
</comment>
<dbReference type="EMBL" id="JAZHXI010000003">
    <property type="protein sequence ID" value="KAL2073250.1"/>
    <property type="molecule type" value="Genomic_DNA"/>
</dbReference>
<evidence type="ECO:0000313" key="2">
    <source>
        <dbReference type="Proteomes" id="UP001595075"/>
    </source>
</evidence>
<evidence type="ECO:0000313" key="1">
    <source>
        <dbReference type="EMBL" id="KAL2073250.1"/>
    </source>
</evidence>
<organism evidence="1 2">
    <name type="scientific">Oculimacula yallundae</name>
    <dbReference type="NCBI Taxonomy" id="86028"/>
    <lineage>
        <taxon>Eukaryota</taxon>
        <taxon>Fungi</taxon>
        <taxon>Dikarya</taxon>
        <taxon>Ascomycota</taxon>
        <taxon>Pezizomycotina</taxon>
        <taxon>Leotiomycetes</taxon>
        <taxon>Helotiales</taxon>
        <taxon>Ploettnerulaceae</taxon>
        <taxon>Oculimacula</taxon>
    </lineage>
</organism>
<sequence>MNEWVLLVNISPVFKSANLFAYMHAKVFSSKNNACSSFQCLHFRHIEMNSWLIEPRLFPFGFARIASWSWSVGLGERAPDRNRGRRSGSGIGRRGGKGGYYDDSTTYNDFHSLLNLLIRLQKFRGTAWKECSVLLL</sequence>
<dbReference type="Proteomes" id="UP001595075">
    <property type="component" value="Unassembled WGS sequence"/>
</dbReference>
<proteinExistence type="predicted"/>